<gene>
    <name evidence="3" type="ORF">BFS30_01575</name>
</gene>
<name>A0A1D7QB97_9SPHI</name>
<proteinExistence type="predicted"/>
<dbReference type="EMBL" id="CP017141">
    <property type="protein sequence ID" value="AOM75970.1"/>
    <property type="molecule type" value="Genomic_DNA"/>
</dbReference>
<keyword evidence="1" id="KW-0732">Signal</keyword>
<dbReference type="InterPro" id="IPR001466">
    <property type="entry name" value="Beta-lactam-related"/>
</dbReference>
<dbReference type="PANTHER" id="PTHR46825:SF8">
    <property type="entry name" value="BETA-LACTAMASE-RELATED"/>
    <property type="match status" value="1"/>
</dbReference>
<evidence type="ECO:0000256" key="1">
    <source>
        <dbReference type="SAM" id="SignalP"/>
    </source>
</evidence>
<evidence type="ECO:0000313" key="3">
    <source>
        <dbReference type="EMBL" id="AOM75970.1"/>
    </source>
</evidence>
<accession>A0A1D7QB97</accession>
<evidence type="ECO:0000313" key="4">
    <source>
        <dbReference type="Proteomes" id="UP000094313"/>
    </source>
</evidence>
<dbReference type="KEGG" id="psty:BFS30_01575"/>
<evidence type="ECO:0000259" key="2">
    <source>
        <dbReference type="Pfam" id="PF00144"/>
    </source>
</evidence>
<dbReference type="Proteomes" id="UP000094313">
    <property type="component" value="Chromosome"/>
</dbReference>
<feature type="signal peptide" evidence="1">
    <location>
        <begin position="1"/>
        <end position="22"/>
    </location>
</feature>
<keyword evidence="4" id="KW-1185">Reference proteome</keyword>
<organism evidence="3 4">
    <name type="scientific">Pedobacter steynii</name>
    <dbReference type="NCBI Taxonomy" id="430522"/>
    <lineage>
        <taxon>Bacteria</taxon>
        <taxon>Pseudomonadati</taxon>
        <taxon>Bacteroidota</taxon>
        <taxon>Sphingobacteriia</taxon>
        <taxon>Sphingobacteriales</taxon>
        <taxon>Sphingobacteriaceae</taxon>
        <taxon>Pedobacter</taxon>
    </lineage>
</organism>
<feature type="chain" id="PRO_5009098338" description="Beta-lactamase-related domain-containing protein" evidence="1">
    <location>
        <begin position="23"/>
        <end position="472"/>
    </location>
</feature>
<protein>
    <recommendedName>
        <fullName evidence="2">Beta-lactamase-related domain-containing protein</fullName>
    </recommendedName>
</protein>
<dbReference type="InterPro" id="IPR050491">
    <property type="entry name" value="AmpC-like"/>
</dbReference>
<dbReference type="Gene3D" id="3.40.710.10">
    <property type="entry name" value="DD-peptidase/beta-lactamase superfamily"/>
    <property type="match status" value="1"/>
</dbReference>
<dbReference type="AlphaFoldDB" id="A0A1D7QB97"/>
<dbReference type="Pfam" id="PF00144">
    <property type="entry name" value="Beta-lactamase"/>
    <property type="match status" value="1"/>
</dbReference>
<dbReference type="PANTHER" id="PTHR46825">
    <property type="entry name" value="D-ALANYL-D-ALANINE-CARBOXYPEPTIDASE/ENDOPEPTIDASE AMPH"/>
    <property type="match status" value="1"/>
</dbReference>
<feature type="domain" description="Beta-lactamase-related" evidence="2">
    <location>
        <begin position="149"/>
        <end position="460"/>
    </location>
</feature>
<dbReference type="InterPro" id="IPR012338">
    <property type="entry name" value="Beta-lactam/transpept-like"/>
</dbReference>
<dbReference type="SUPFAM" id="SSF56601">
    <property type="entry name" value="beta-lactamase/transpeptidase-like"/>
    <property type="match status" value="1"/>
</dbReference>
<sequence length="472" mass="52542">MKFFNILASIVLLNLISLTVKAQTNQPQKSDSVLFLIKQYINEHNTVAIYEMTSESFRKGFDKEKLSIFFEKEIYPFGKIKQYSPIGFNQTDKYKLQFEYGKLEFSFLLDKVGKFNSFTFLPFKAVTTSKAVPAATSNKLITVLDKQVDSIARKYIQKSNTVGLSIGILKDGQMKTYGYGETSKGSGELPDANTIFEIGSITKTFTATILAHYINEGKISLTDPIIKYLPDSLSANSELHKITILNLSNHTSGLPTIPGNFANKMNPANPYIHYDERLLFAGLRACKLTTAPGTAYAYSNLATGLLGVILERISGKTYEQLVKQLISVPLHMNNTSQRLTPQQNKHFVKVYDTDGDEIQPWDFNALAGCGSLRSTVNDLLLYAKANIKSEYVPLSNSFTLTHKITYIKDPVVGLGWHLLQEDGASYYWHNGGTGGSRSYLILNTEKKIAVVVLSNSNVSVDDIGISILRKII</sequence>
<reference evidence="3 4" key="1">
    <citation type="submission" date="2016-08" db="EMBL/GenBank/DDBJ databases">
        <authorList>
            <person name="Seilhamer J.J."/>
        </authorList>
    </citation>
    <scope>NUCLEOTIDE SEQUENCE [LARGE SCALE GENOMIC DNA]</scope>
    <source>
        <strain evidence="3 4">DX4</strain>
    </source>
</reference>
<dbReference type="RefSeq" id="WP_069377666.1">
    <property type="nucleotide sequence ID" value="NZ_CP017141.1"/>
</dbReference>